<dbReference type="GO" id="GO:0033554">
    <property type="term" value="P:cellular response to stress"/>
    <property type="evidence" value="ECO:0007669"/>
    <property type="project" value="UniProtKB-ARBA"/>
</dbReference>
<evidence type="ECO:0000259" key="23">
    <source>
        <dbReference type="PROSITE" id="PS50839"/>
    </source>
</evidence>
<dbReference type="GO" id="GO:0000155">
    <property type="term" value="F:phosphorelay sensor kinase activity"/>
    <property type="evidence" value="ECO:0007669"/>
    <property type="project" value="InterPro"/>
</dbReference>
<evidence type="ECO:0000256" key="8">
    <source>
        <dbReference type="ARBA" id="ARBA00022622"/>
    </source>
</evidence>
<name>A0AAU9T5I4_THLAR</name>
<dbReference type="GO" id="GO:0005789">
    <property type="term" value="C:endoplasmic reticulum membrane"/>
    <property type="evidence" value="ECO:0007669"/>
    <property type="project" value="UniProtKB-SubCell"/>
</dbReference>
<keyword evidence="11" id="KW-0732">Signal</keyword>
<dbReference type="SMART" id="SM00388">
    <property type="entry name" value="HisKA"/>
    <property type="match status" value="1"/>
</dbReference>
<keyword evidence="25" id="KW-1185">Reference proteome</keyword>
<evidence type="ECO:0000259" key="22">
    <source>
        <dbReference type="PROSITE" id="PS50110"/>
    </source>
</evidence>
<dbReference type="Pfam" id="PF02518">
    <property type="entry name" value="HATPase_c"/>
    <property type="match status" value="1"/>
</dbReference>
<keyword evidence="14 20" id="KW-1133">Transmembrane helix</keyword>
<dbReference type="AlphaFoldDB" id="A0AAU9T5I4"/>
<evidence type="ECO:0000256" key="6">
    <source>
        <dbReference type="ARBA" id="ARBA00022475"/>
    </source>
</evidence>
<dbReference type="PANTHER" id="PTHR43719:SF35">
    <property type="entry name" value="HISTIDINE KINASE 2"/>
    <property type="match status" value="1"/>
</dbReference>
<evidence type="ECO:0000256" key="19">
    <source>
        <dbReference type="PROSITE-ProRule" id="PRU00169"/>
    </source>
</evidence>
<dbReference type="GO" id="GO:1901701">
    <property type="term" value="P:cellular response to oxygen-containing compound"/>
    <property type="evidence" value="ECO:0007669"/>
    <property type="project" value="UniProtKB-ARBA"/>
</dbReference>
<feature type="transmembrane region" description="Helical" evidence="20">
    <location>
        <begin position="241"/>
        <end position="258"/>
    </location>
</feature>
<evidence type="ECO:0000313" key="24">
    <source>
        <dbReference type="EMBL" id="CAH2079517.1"/>
    </source>
</evidence>
<dbReference type="InterPro" id="IPR056839">
    <property type="entry name" value="Receiver_AHK4/CRE1_1st"/>
</dbReference>
<comment type="catalytic activity">
    <reaction evidence="1">
        <text>ATP + protein L-histidine = ADP + protein N-phospho-L-histidine.</text>
        <dbReference type="EC" id="2.7.13.3"/>
    </reaction>
</comment>
<keyword evidence="13" id="KW-0256">Endoplasmic reticulum</keyword>
<dbReference type="FunFam" id="1.10.287.130:FF:000015">
    <property type="entry name" value="Histidine kinase 4"/>
    <property type="match status" value="1"/>
</dbReference>
<dbReference type="EC" id="2.7.13.3" evidence="4"/>
<feature type="domain" description="Response regulatory" evidence="22">
    <location>
        <begin position="898"/>
        <end position="1019"/>
    </location>
</feature>
<keyword evidence="15 20" id="KW-0472">Membrane</keyword>
<dbReference type="CDD" id="cd00082">
    <property type="entry name" value="HisKA"/>
    <property type="match status" value="1"/>
</dbReference>
<dbReference type="Gene3D" id="6.10.250.1190">
    <property type="match status" value="1"/>
</dbReference>
<evidence type="ECO:0000259" key="21">
    <source>
        <dbReference type="PROSITE" id="PS50109"/>
    </source>
</evidence>
<feature type="transmembrane region" description="Helical" evidence="20">
    <location>
        <begin position="182"/>
        <end position="200"/>
    </location>
</feature>
<dbReference type="InterPro" id="IPR006189">
    <property type="entry name" value="CHASE_dom"/>
</dbReference>
<dbReference type="InterPro" id="IPR001789">
    <property type="entry name" value="Sig_transdc_resp-reg_receiver"/>
</dbReference>
<dbReference type="Pfam" id="PF07983">
    <property type="entry name" value="X8"/>
    <property type="match status" value="1"/>
</dbReference>
<keyword evidence="7 19" id="KW-0597">Phosphoprotein</keyword>
<reference evidence="24 25" key="1">
    <citation type="submission" date="2022-03" db="EMBL/GenBank/DDBJ databases">
        <authorList>
            <person name="Nunn A."/>
            <person name="Chopra R."/>
            <person name="Nunn A."/>
            <person name="Contreras Garrido A."/>
        </authorList>
    </citation>
    <scope>NUCLEOTIDE SEQUENCE [LARGE SCALE GENOMIC DNA]</scope>
</reference>
<evidence type="ECO:0000313" key="25">
    <source>
        <dbReference type="Proteomes" id="UP000836841"/>
    </source>
</evidence>
<dbReference type="CDD" id="cd16922">
    <property type="entry name" value="HATPase_EvgS-ArcB-TorS-like"/>
    <property type="match status" value="1"/>
</dbReference>
<dbReference type="Gene3D" id="3.40.50.2300">
    <property type="match status" value="2"/>
</dbReference>
<dbReference type="PANTHER" id="PTHR43719">
    <property type="entry name" value="TWO-COMPONENT HISTIDINE KINASE"/>
    <property type="match status" value="1"/>
</dbReference>
<dbReference type="InterPro" id="IPR036097">
    <property type="entry name" value="HisK_dim/P_sf"/>
</dbReference>
<gene>
    <name evidence="24" type="ORF">TAV2_LOCUS22725</name>
</gene>
<evidence type="ECO:0000256" key="11">
    <source>
        <dbReference type="ARBA" id="ARBA00022729"/>
    </source>
</evidence>
<dbReference type="SMART" id="SM01079">
    <property type="entry name" value="CHASE"/>
    <property type="match status" value="1"/>
</dbReference>
<keyword evidence="5" id="KW-0217">Developmental protein</keyword>
<dbReference type="InterPro" id="IPR005467">
    <property type="entry name" value="His_kinase_dom"/>
</dbReference>
<evidence type="ECO:0000256" key="12">
    <source>
        <dbReference type="ARBA" id="ARBA00022777"/>
    </source>
</evidence>
<evidence type="ECO:0000256" key="18">
    <source>
        <dbReference type="ARBA" id="ARBA00023288"/>
    </source>
</evidence>
<feature type="modified residue" description="4-aspartylphosphate" evidence="19">
    <location>
        <position position="1092"/>
    </location>
</feature>
<dbReference type="EMBL" id="OU466863">
    <property type="protein sequence ID" value="CAH2079517.1"/>
    <property type="molecule type" value="Genomic_DNA"/>
</dbReference>
<dbReference type="PROSITE" id="PS50839">
    <property type="entry name" value="CHASE"/>
    <property type="match status" value="1"/>
</dbReference>
<evidence type="ECO:0000256" key="1">
    <source>
        <dbReference type="ARBA" id="ARBA00000085"/>
    </source>
</evidence>
<dbReference type="GO" id="GO:0043424">
    <property type="term" value="F:protein histidine kinase binding"/>
    <property type="evidence" value="ECO:0007669"/>
    <property type="project" value="UniProtKB-ARBA"/>
</dbReference>
<dbReference type="InterPro" id="IPR036890">
    <property type="entry name" value="HATPase_C_sf"/>
</dbReference>
<evidence type="ECO:0000256" key="20">
    <source>
        <dbReference type="SAM" id="Phobius"/>
    </source>
</evidence>
<evidence type="ECO:0000256" key="17">
    <source>
        <dbReference type="ARBA" id="ARBA00023180"/>
    </source>
</evidence>
<dbReference type="InterPro" id="IPR011006">
    <property type="entry name" value="CheY-like_superfamily"/>
</dbReference>
<dbReference type="PRINTS" id="PR00344">
    <property type="entry name" value="BCTRLSENSOR"/>
</dbReference>
<evidence type="ECO:0000256" key="2">
    <source>
        <dbReference type="ARBA" id="ARBA00004477"/>
    </source>
</evidence>
<dbReference type="SUPFAM" id="SSF52172">
    <property type="entry name" value="CheY-like"/>
    <property type="match status" value="2"/>
</dbReference>
<dbReference type="GO" id="GO:0006970">
    <property type="term" value="P:response to osmotic stress"/>
    <property type="evidence" value="ECO:0007669"/>
    <property type="project" value="UniProtKB-ARBA"/>
</dbReference>
<keyword evidence="10 20" id="KW-0812">Transmembrane</keyword>
<dbReference type="CDD" id="cd17546">
    <property type="entry name" value="REC_hyHK_CKI1_RcsC-like"/>
    <property type="match status" value="1"/>
</dbReference>
<feature type="transmembrane region" description="Helical" evidence="20">
    <location>
        <begin position="27"/>
        <end position="46"/>
    </location>
</feature>
<evidence type="ECO:0000256" key="14">
    <source>
        <dbReference type="ARBA" id="ARBA00022989"/>
    </source>
</evidence>
<evidence type="ECO:0000256" key="5">
    <source>
        <dbReference type="ARBA" id="ARBA00022473"/>
    </source>
</evidence>
<dbReference type="SMART" id="SM00768">
    <property type="entry name" value="X8"/>
    <property type="match status" value="1"/>
</dbReference>
<feature type="modified residue" description="4-aspartylphosphate" evidence="19">
    <location>
        <position position="948"/>
    </location>
</feature>
<evidence type="ECO:0000256" key="10">
    <source>
        <dbReference type="ARBA" id="ARBA00022692"/>
    </source>
</evidence>
<proteinExistence type="predicted"/>
<dbReference type="Pfam" id="PF24896">
    <property type="entry name" value="Receiver_CRE1"/>
    <property type="match status" value="1"/>
</dbReference>
<evidence type="ECO:0000256" key="3">
    <source>
        <dbReference type="ARBA" id="ARBA00004609"/>
    </source>
</evidence>
<dbReference type="GO" id="GO:0009506">
    <property type="term" value="C:plasmodesma"/>
    <property type="evidence" value="ECO:0007669"/>
    <property type="project" value="UniProtKB-ARBA"/>
</dbReference>
<evidence type="ECO:0000256" key="9">
    <source>
        <dbReference type="ARBA" id="ARBA00022679"/>
    </source>
</evidence>
<feature type="domain" description="Histidine kinase" evidence="21">
    <location>
        <begin position="601"/>
        <end position="869"/>
    </location>
</feature>
<dbReference type="GO" id="GO:0010029">
    <property type="term" value="P:regulation of seed germination"/>
    <property type="evidence" value="ECO:0007669"/>
    <property type="project" value="UniProtKB-ARBA"/>
</dbReference>
<evidence type="ECO:0000256" key="16">
    <source>
        <dbReference type="ARBA" id="ARBA00023157"/>
    </source>
</evidence>
<feature type="transmembrane region" description="Helical" evidence="20">
    <location>
        <begin position="542"/>
        <end position="564"/>
    </location>
</feature>
<dbReference type="InterPro" id="IPR003661">
    <property type="entry name" value="HisK_dim/P_dom"/>
</dbReference>
<protein>
    <recommendedName>
        <fullName evidence="4">histidine kinase</fullName>
        <ecNumber evidence="4">2.7.13.3</ecNumber>
    </recommendedName>
</protein>
<sequence length="1274" mass="142533">MYCELSNLSSKKAKESNGGEKWIKKPLMFLILCILTTSVAIVLLMFSRKDETASCNGEAKVLYMNQNVTRSEIHDLVSLFSDSDQVTSFECRKESSPGMWANYGITCSLNMRYEIKETGRCHERCFIPDGEIPWNLSPSGLGESISSAARVCDDLEESLLQRKETENHEGGMDWDLPSFLKNTWWCIILGILVCHKFFAVHPKTPNERKEKVYLQETLAQKQQQQRAQTAIRGAGKWRMNILLLGVIAGVTMSVWWFWDTNEKIILKRKETLENMCDERARVLQDQFNVSLNHVHALSILVSTFHHGKAPSAIDQKTFGEYTERTNFERPLTSGVAYALKVPHSKREQFEKEHGWRIKKMETEDQTLVQDCVPENFDPAPIQDEYAPVIFAQETVSHIVSVDMMSGEEDRENILRARASGKGVLTSPFKLLKSNHLGVVLTFAVYDTNLPPDATEEQRVEATIGYLGASYDMPSLVEKLLHQLASKQTIVVDVYDTTNASGLIKMYGSEIGDVSEEHISSLDFGDPSRNHEMRCRFKHKLPIPWMAIISSSLVLIITFLVGYIFHDAISRIAIVEEDCQKMRELHARAEAADIAKSQFLATVSHEIRTPMNGVLGMLKMLMDTDLDVKQMDYAQTAHGSGKDLISLINEVLDQAKIESGKLELENVSFDMRLVLDNVSSLLSGKANEKGIELAVYVSSQVPDVVVGDPSRFRQIITNLVGNSIKFTQEKGHIFISVHLADEVKEPLNIEDAVLKQRLALGCSESGETVSGFPAVNAWGSWKNFKTFYSNENHYSDRIKLLVTVEDTGVGIPLDAQGRIFTPFMQADSSTSRTYGGTGIGLSISKRLVELMEGEMGFVSEPGIGSTFSFTGVFGKAETSSLVTKFERFDLAIQEFRGLKALVIDDRNIRAEVTSYHLRRLGISADIVSSLRIACTCVSKLGNLGMVLIDKDAWNKKDFAVLDELLTSSKETSARPPKILLLATSATLVERSEMKSSGLIDEVVIKPLRMSVLICCLQETLANGKKRQPIRKQINLGHLLREKRILVVDDNLVNRRVAEGALKKYGAIVTCVESGKAALSMLKPPHDFDACFMDLQMPEMDGFEATRRVRDLEREMNKKTASKEVSSEMYSSWHVPILAMTADVIQATNEECVKCGMDGYVSKPFEEEALYAAVARFFESEAESEQWCIADEQTPEDVLQAALNWACGQGGADCSKLQQPDQPCFLPNTTKDHASFAFNSYYQTYKNKGGSCYFRGAAMITELDPSYGSCLYEYKP</sequence>
<dbReference type="GO" id="GO:0048509">
    <property type="term" value="P:regulation of meristem development"/>
    <property type="evidence" value="ECO:0007669"/>
    <property type="project" value="UniProtKB-ARBA"/>
</dbReference>
<accession>A0AAU9T5I4</accession>
<keyword evidence="9" id="KW-0808">Transferase</keyword>
<dbReference type="Pfam" id="PF00512">
    <property type="entry name" value="HisKA"/>
    <property type="match status" value="1"/>
</dbReference>
<dbReference type="InterPro" id="IPR042240">
    <property type="entry name" value="CHASE_sf"/>
</dbReference>
<dbReference type="GO" id="GO:0009884">
    <property type="term" value="F:cytokinin receptor activity"/>
    <property type="evidence" value="ECO:0007669"/>
    <property type="project" value="UniProtKB-ARBA"/>
</dbReference>
<dbReference type="Gene3D" id="1.10.287.130">
    <property type="match status" value="1"/>
</dbReference>
<dbReference type="GO" id="GO:0098552">
    <property type="term" value="C:side of membrane"/>
    <property type="evidence" value="ECO:0007669"/>
    <property type="project" value="UniProtKB-KW"/>
</dbReference>
<comment type="subcellular location">
    <subcellularLocation>
        <location evidence="3">Cell membrane</location>
        <topology evidence="3">Lipid-anchor</topology>
        <topology evidence="3">GPI-anchor</topology>
    </subcellularLocation>
    <subcellularLocation>
        <location evidence="2">Endoplasmic reticulum membrane</location>
        <topology evidence="2">Multi-pass membrane protein</topology>
    </subcellularLocation>
</comment>
<dbReference type="InterPro" id="IPR003594">
    <property type="entry name" value="HATPase_dom"/>
</dbReference>
<dbReference type="SMART" id="SM00448">
    <property type="entry name" value="REC"/>
    <property type="match status" value="2"/>
</dbReference>
<keyword evidence="16" id="KW-1015">Disulfide bond</keyword>
<dbReference type="Pfam" id="PF00072">
    <property type="entry name" value="Response_reg"/>
    <property type="match status" value="1"/>
</dbReference>
<keyword evidence="17" id="KW-0325">Glycoprotein</keyword>
<dbReference type="SUPFAM" id="SSF55874">
    <property type="entry name" value="ATPase domain of HSP90 chaperone/DNA topoisomerase II/histidine kinase"/>
    <property type="match status" value="1"/>
</dbReference>
<dbReference type="FunFam" id="1.20.58.1040:FF:000001">
    <property type="entry name" value="Glucan endo-1,3-beta-glucosidase 4"/>
    <property type="match status" value="1"/>
</dbReference>
<dbReference type="InterPro" id="IPR012946">
    <property type="entry name" value="X8"/>
</dbReference>
<dbReference type="Gene3D" id="1.20.58.1040">
    <property type="match status" value="1"/>
</dbReference>
<organism evidence="24 25">
    <name type="scientific">Thlaspi arvense</name>
    <name type="common">Field penny-cress</name>
    <dbReference type="NCBI Taxonomy" id="13288"/>
    <lineage>
        <taxon>Eukaryota</taxon>
        <taxon>Viridiplantae</taxon>
        <taxon>Streptophyta</taxon>
        <taxon>Embryophyta</taxon>
        <taxon>Tracheophyta</taxon>
        <taxon>Spermatophyta</taxon>
        <taxon>Magnoliopsida</taxon>
        <taxon>eudicotyledons</taxon>
        <taxon>Gunneridae</taxon>
        <taxon>Pentapetalae</taxon>
        <taxon>rosids</taxon>
        <taxon>malvids</taxon>
        <taxon>Brassicales</taxon>
        <taxon>Brassicaceae</taxon>
        <taxon>Thlaspideae</taxon>
        <taxon>Thlaspi</taxon>
    </lineage>
</organism>
<dbReference type="Gene3D" id="3.30.450.350">
    <property type="entry name" value="CHASE domain"/>
    <property type="match status" value="1"/>
</dbReference>
<dbReference type="InterPro" id="IPR050956">
    <property type="entry name" value="2C_system_His_kinase"/>
</dbReference>
<dbReference type="PROSITE" id="PS50109">
    <property type="entry name" value="HIS_KIN"/>
    <property type="match status" value="1"/>
</dbReference>
<feature type="domain" description="Response regulatory" evidence="22">
    <location>
        <begin position="1042"/>
        <end position="1176"/>
    </location>
</feature>
<dbReference type="SUPFAM" id="SSF47384">
    <property type="entry name" value="Homodimeric domain of signal transducing histidine kinase"/>
    <property type="match status" value="1"/>
</dbReference>
<feature type="domain" description="CHASE" evidence="23">
    <location>
        <begin position="309"/>
        <end position="533"/>
    </location>
</feature>
<dbReference type="FunFam" id="3.30.450.350:FF:000001">
    <property type="entry name" value="Histidine kinase 4"/>
    <property type="match status" value="1"/>
</dbReference>
<dbReference type="PROSITE" id="PS50110">
    <property type="entry name" value="RESPONSE_REGULATORY"/>
    <property type="match status" value="2"/>
</dbReference>
<evidence type="ECO:0000256" key="7">
    <source>
        <dbReference type="ARBA" id="ARBA00022553"/>
    </source>
</evidence>
<evidence type="ECO:0000256" key="13">
    <source>
        <dbReference type="ARBA" id="ARBA00022824"/>
    </source>
</evidence>
<dbReference type="GO" id="GO:0005886">
    <property type="term" value="C:plasma membrane"/>
    <property type="evidence" value="ECO:0007669"/>
    <property type="project" value="UniProtKB-SubCell"/>
</dbReference>
<dbReference type="GO" id="GO:0048831">
    <property type="term" value="P:regulation of shoot system development"/>
    <property type="evidence" value="ECO:0007669"/>
    <property type="project" value="UniProtKB-ARBA"/>
</dbReference>
<keyword evidence="12" id="KW-0418">Kinase</keyword>
<dbReference type="SMART" id="SM00387">
    <property type="entry name" value="HATPase_c"/>
    <property type="match status" value="1"/>
</dbReference>
<dbReference type="Pfam" id="PF03924">
    <property type="entry name" value="CHASE"/>
    <property type="match status" value="1"/>
</dbReference>
<keyword evidence="6" id="KW-1003">Cell membrane</keyword>
<dbReference type="InterPro" id="IPR004358">
    <property type="entry name" value="Sig_transdc_His_kin-like_C"/>
</dbReference>
<dbReference type="Proteomes" id="UP000836841">
    <property type="component" value="Chromosome 7"/>
</dbReference>
<evidence type="ECO:0000256" key="15">
    <source>
        <dbReference type="ARBA" id="ARBA00023136"/>
    </source>
</evidence>
<dbReference type="GO" id="GO:0009414">
    <property type="term" value="P:response to water deprivation"/>
    <property type="evidence" value="ECO:0007669"/>
    <property type="project" value="UniProtKB-ARBA"/>
</dbReference>
<dbReference type="Gene3D" id="3.30.565.10">
    <property type="entry name" value="Histidine kinase-like ATPase, C-terminal domain"/>
    <property type="match status" value="1"/>
</dbReference>
<keyword evidence="8" id="KW-0336">GPI-anchor</keyword>
<evidence type="ECO:0000256" key="4">
    <source>
        <dbReference type="ARBA" id="ARBA00012438"/>
    </source>
</evidence>
<keyword evidence="18" id="KW-0449">Lipoprotein</keyword>
<dbReference type="GO" id="GO:0005634">
    <property type="term" value="C:nucleus"/>
    <property type="evidence" value="ECO:0007669"/>
    <property type="project" value="TreeGrafter"/>
</dbReference>